<dbReference type="Pfam" id="PF00528">
    <property type="entry name" value="BPD_transp_1"/>
    <property type="match status" value="1"/>
</dbReference>
<dbReference type="InterPro" id="IPR050901">
    <property type="entry name" value="BP-dep_ABC_trans_perm"/>
</dbReference>
<dbReference type="InterPro" id="IPR000515">
    <property type="entry name" value="MetI-like"/>
</dbReference>
<keyword evidence="6 7" id="KW-0472">Membrane</keyword>
<feature type="transmembrane region" description="Helical" evidence="7">
    <location>
        <begin position="161"/>
        <end position="181"/>
    </location>
</feature>
<sequence length="296" mass="32694">MKRNQVIRYILLYLASALFLAIFVGPFLWMIGASLQLERQLVQVPASFWPDPVSLASYKEIIYGALFDESFVSTEENSSSYQARIYLVSFLNSAIIALSVAFFSVVFGAYAAYPIARLNFHGKHALLFSILVVRLVPALALAVPIVLFAKQMGMHDNLVTLIFINMSFVLPYTIWLLQAYFKTIPKELEDAARMDGCNRFQIANKIIIPLSIPGLTTAAILAFLLSWGEFLFALLITETEKSYTSTVVAGMFATDLNVSYATIIAAGVLAVIPPVAFALFFQKYIISGLLSGAVKN</sequence>
<organism evidence="9 10">
    <name type="scientific">SAR324 cluster bacterium</name>
    <dbReference type="NCBI Taxonomy" id="2024889"/>
    <lineage>
        <taxon>Bacteria</taxon>
        <taxon>Deltaproteobacteria</taxon>
        <taxon>SAR324 cluster</taxon>
    </lineage>
</organism>
<feature type="transmembrane region" description="Helical" evidence="7">
    <location>
        <begin position="260"/>
        <end position="281"/>
    </location>
</feature>
<evidence type="ECO:0000256" key="1">
    <source>
        <dbReference type="ARBA" id="ARBA00004651"/>
    </source>
</evidence>
<evidence type="ECO:0000256" key="6">
    <source>
        <dbReference type="ARBA" id="ARBA00023136"/>
    </source>
</evidence>
<proteinExistence type="inferred from homology"/>
<reference evidence="10" key="1">
    <citation type="submission" date="2017-09" db="EMBL/GenBank/DDBJ databases">
        <title>The Reconstruction of 2,631 Draft Metagenome-Assembled Genomes from the Global Oceans.</title>
        <authorList>
            <person name="Tully B.J."/>
            <person name="Graham E.D."/>
            <person name="Heidelberg J.F."/>
        </authorList>
    </citation>
    <scope>NUCLEOTIDE SEQUENCE [LARGE SCALE GENOMIC DNA]</scope>
</reference>
<evidence type="ECO:0000259" key="8">
    <source>
        <dbReference type="PROSITE" id="PS50928"/>
    </source>
</evidence>
<dbReference type="GO" id="GO:0055085">
    <property type="term" value="P:transmembrane transport"/>
    <property type="evidence" value="ECO:0007669"/>
    <property type="project" value="InterPro"/>
</dbReference>
<dbReference type="SUPFAM" id="SSF161098">
    <property type="entry name" value="MetI-like"/>
    <property type="match status" value="1"/>
</dbReference>
<dbReference type="Proteomes" id="UP000226525">
    <property type="component" value="Unassembled WGS sequence"/>
</dbReference>
<keyword evidence="4 7" id="KW-0812">Transmembrane</keyword>
<evidence type="ECO:0000256" key="2">
    <source>
        <dbReference type="ARBA" id="ARBA00022448"/>
    </source>
</evidence>
<dbReference type="Gene3D" id="1.10.3720.10">
    <property type="entry name" value="MetI-like"/>
    <property type="match status" value="1"/>
</dbReference>
<feature type="domain" description="ABC transmembrane type-1" evidence="8">
    <location>
        <begin position="90"/>
        <end position="281"/>
    </location>
</feature>
<feature type="transmembrane region" description="Helical" evidence="7">
    <location>
        <begin position="125"/>
        <end position="149"/>
    </location>
</feature>
<dbReference type="CDD" id="cd06261">
    <property type="entry name" value="TM_PBP2"/>
    <property type="match status" value="1"/>
</dbReference>
<protein>
    <recommendedName>
        <fullName evidence="8">ABC transmembrane type-1 domain-containing protein</fullName>
    </recommendedName>
</protein>
<dbReference type="PANTHER" id="PTHR32243:SF18">
    <property type="entry name" value="INNER MEMBRANE ABC TRANSPORTER PERMEASE PROTEIN YCJP"/>
    <property type="match status" value="1"/>
</dbReference>
<evidence type="ECO:0000256" key="3">
    <source>
        <dbReference type="ARBA" id="ARBA00022475"/>
    </source>
</evidence>
<dbReference type="PANTHER" id="PTHR32243">
    <property type="entry name" value="MALTOSE TRANSPORT SYSTEM PERMEASE-RELATED"/>
    <property type="match status" value="1"/>
</dbReference>
<gene>
    <name evidence="9" type="ORF">CMN54_07655</name>
</gene>
<dbReference type="GO" id="GO:0005886">
    <property type="term" value="C:plasma membrane"/>
    <property type="evidence" value="ECO:0007669"/>
    <property type="project" value="UniProtKB-SubCell"/>
</dbReference>
<dbReference type="AlphaFoldDB" id="A0A2D6YJM3"/>
<keyword evidence="5 7" id="KW-1133">Transmembrane helix</keyword>
<feature type="transmembrane region" description="Helical" evidence="7">
    <location>
        <begin position="12"/>
        <end position="31"/>
    </location>
</feature>
<evidence type="ECO:0000313" key="10">
    <source>
        <dbReference type="Proteomes" id="UP000226525"/>
    </source>
</evidence>
<evidence type="ECO:0000313" key="9">
    <source>
        <dbReference type="EMBL" id="MAH63305.1"/>
    </source>
</evidence>
<keyword evidence="3" id="KW-1003">Cell membrane</keyword>
<name>A0A2D6YJM3_9DELT</name>
<evidence type="ECO:0000256" key="5">
    <source>
        <dbReference type="ARBA" id="ARBA00022989"/>
    </source>
</evidence>
<comment type="caution">
    <text evidence="9">The sequence shown here is derived from an EMBL/GenBank/DDBJ whole genome shotgun (WGS) entry which is preliminary data.</text>
</comment>
<dbReference type="EMBL" id="NZEX01000088">
    <property type="protein sequence ID" value="MAH63305.1"/>
    <property type="molecule type" value="Genomic_DNA"/>
</dbReference>
<dbReference type="InterPro" id="IPR035906">
    <property type="entry name" value="MetI-like_sf"/>
</dbReference>
<evidence type="ECO:0000256" key="7">
    <source>
        <dbReference type="RuleBase" id="RU363032"/>
    </source>
</evidence>
<keyword evidence="2 7" id="KW-0813">Transport</keyword>
<feature type="transmembrane region" description="Helical" evidence="7">
    <location>
        <begin position="85"/>
        <end position="113"/>
    </location>
</feature>
<evidence type="ECO:0000256" key="4">
    <source>
        <dbReference type="ARBA" id="ARBA00022692"/>
    </source>
</evidence>
<comment type="subcellular location">
    <subcellularLocation>
        <location evidence="1 7">Cell membrane</location>
        <topology evidence="1 7">Multi-pass membrane protein</topology>
    </subcellularLocation>
</comment>
<accession>A0A2D6YJM3</accession>
<comment type="similarity">
    <text evidence="7">Belongs to the binding-protein-dependent transport system permease family.</text>
</comment>
<feature type="transmembrane region" description="Helical" evidence="7">
    <location>
        <begin position="202"/>
        <end position="225"/>
    </location>
</feature>
<dbReference type="PROSITE" id="PS50928">
    <property type="entry name" value="ABC_TM1"/>
    <property type="match status" value="1"/>
</dbReference>